<dbReference type="EMBL" id="LRRQ01000125">
    <property type="protein sequence ID" value="OAM88662.1"/>
    <property type="molecule type" value="Genomic_DNA"/>
</dbReference>
<dbReference type="SUPFAM" id="SSF103515">
    <property type="entry name" value="Autotransporter"/>
    <property type="match status" value="1"/>
</dbReference>
<dbReference type="PROSITE" id="PS51208">
    <property type="entry name" value="AUTOTRANSPORTER"/>
    <property type="match status" value="1"/>
</dbReference>
<feature type="chain" id="PRO_5008088711" description="Autotransporter domain-containing protein" evidence="8">
    <location>
        <begin position="39"/>
        <end position="2023"/>
    </location>
</feature>
<feature type="domain" description="Autotransporter" evidence="9">
    <location>
        <begin position="1746"/>
        <end position="2023"/>
    </location>
</feature>
<dbReference type="Gene3D" id="2.160.20.20">
    <property type="match status" value="1"/>
</dbReference>
<gene>
    <name evidence="10" type="ORF">AW736_15610</name>
</gene>
<evidence type="ECO:0000259" key="9">
    <source>
        <dbReference type="PROSITE" id="PS51208"/>
    </source>
</evidence>
<keyword evidence="11" id="KW-1185">Reference proteome</keyword>
<keyword evidence="7" id="KW-0998">Cell outer membrane</keyword>
<dbReference type="GO" id="GO:0009279">
    <property type="term" value="C:cell outer membrane"/>
    <property type="evidence" value="ECO:0007669"/>
    <property type="project" value="UniProtKB-SubCell"/>
</dbReference>
<evidence type="ECO:0000256" key="6">
    <source>
        <dbReference type="ARBA" id="ARBA00023136"/>
    </source>
</evidence>
<evidence type="ECO:0000256" key="1">
    <source>
        <dbReference type="ARBA" id="ARBA00004196"/>
    </source>
</evidence>
<evidence type="ECO:0000313" key="10">
    <source>
        <dbReference type="EMBL" id="OAM88662.1"/>
    </source>
</evidence>
<dbReference type="SMART" id="SM00869">
    <property type="entry name" value="Autotransporter"/>
    <property type="match status" value="1"/>
</dbReference>
<dbReference type="PROSITE" id="PS51257">
    <property type="entry name" value="PROKAR_LIPOPROTEIN"/>
    <property type="match status" value="1"/>
</dbReference>
<dbReference type="SUPFAM" id="SSF51126">
    <property type="entry name" value="Pectin lyase-like"/>
    <property type="match status" value="3"/>
</dbReference>
<evidence type="ECO:0000256" key="4">
    <source>
        <dbReference type="ARBA" id="ARBA00022525"/>
    </source>
</evidence>
<protein>
    <recommendedName>
        <fullName evidence="9">Autotransporter domain-containing protein</fullName>
    </recommendedName>
</protein>
<accession>A0A178IF73</accession>
<dbReference type="InterPro" id="IPR011050">
    <property type="entry name" value="Pectin_lyase_fold/virulence"/>
</dbReference>
<name>A0A178IF73_9BACT</name>
<proteinExistence type="predicted"/>
<dbReference type="Pfam" id="PF12951">
    <property type="entry name" value="PATR"/>
    <property type="match status" value="7"/>
</dbReference>
<dbReference type="InterPro" id="IPR012332">
    <property type="entry name" value="Autotransporter_pectin_lyase_C"/>
</dbReference>
<evidence type="ECO:0000256" key="2">
    <source>
        <dbReference type="ARBA" id="ARBA00004442"/>
    </source>
</evidence>
<dbReference type="InterPro" id="IPR013425">
    <property type="entry name" value="Autotrns_rpt"/>
</dbReference>
<dbReference type="InterPro" id="IPR006626">
    <property type="entry name" value="PbH1"/>
</dbReference>
<feature type="signal peptide" evidence="8">
    <location>
        <begin position="1"/>
        <end position="38"/>
    </location>
</feature>
<dbReference type="Gene3D" id="2.40.128.130">
    <property type="entry name" value="Autotransporter beta-domain"/>
    <property type="match status" value="1"/>
</dbReference>
<dbReference type="InterPro" id="IPR006315">
    <property type="entry name" value="OM_autotransptr_brl_dom"/>
</dbReference>
<reference evidence="10 11" key="1">
    <citation type="submission" date="2016-01" db="EMBL/GenBank/DDBJ databases">
        <title>High potential of lignocellulose degradation of a new Verrucomicrobia species.</title>
        <authorList>
            <person name="Wang Y."/>
            <person name="Shi Y."/>
            <person name="Qiu Z."/>
            <person name="Liu S."/>
            <person name="Yang H."/>
        </authorList>
    </citation>
    <scope>NUCLEOTIDE SEQUENCE [LARGE SCALE GENOMIC DNA]</scope>
    <source>
        <strain evidence="10 11">TSB47</strain>
    </source>
</reference>
<sequence>MKRAMPTLAPLQIPAPRVSAVLASLAACLLALAFPLRAQTVIPVTSDTTVTIAGTGDRVALGAGVTREYQIADGVTLTFTGTQSGLGGVFDINNAAGALVIGPATPGGTGGAIFTATTSGEAGAFRNTGTVSLTNVTFINNRSLTTSNNAGGGAIRADNTALTTLTNVSFIDNSAQVSGGAIRLGGTLSMTGGTLSGNYAATGFGGAIYINQTVNQATFTDVTFASNRASQRAGAIYINQAGTTTLNNVTFTDNWAGANGGAIMSGHASAVVEINMTKDGARDHYAFTGNLAGNANASAADIADNTAPAAVAINGGFYNATANGATLILNIADAVTLVIGDPSAPDADTLKGGGGALYKKQGAGTLVLHGNSTGAGGTLAITAGKVLLGNNAASWGTDANARVLVENATFGGLGKITASSSIAAGGVLQVGLDGATSSGTLTASGTLFFDNNSRLDLDLFAGNSADLLSAAALNQTGTVTINLGATQTGSNFTLATWTGGSGLNLADLRLTFNGEDSSARHSATAADLALSGNSLLLQSNTTFGLALRWTGLDDGIWADRAANWSDGAAPGSEATHFLTGDSVTFGDAAAPDKRVVTIAAAGATASEMNVTATSGAYIFTGSGGILVTATSALADTKITATGTSGKLIKTGAGALAFENTGANLFENGVEIQGGVLAYTAAAQLGLGAGRAIEFTATGTLRAAAGGAVSGTLAAPIHIAAGKTAAFDTLAFDTAYAGTLTGADASAIFAKIGSGTLTLTGDSSAFTGTTRADAGTLLLATAARLGGVALVKNGATFGGSGSAAAVTVESGGILRPGAADAAGTLSVGTLNLAAGGIVSINLVSGTTTAAQSVNSRLEAGTLNLLAGGGDLSLYTINLSSLLPGVYDIGSGTALAGAHVTYGDNFELGGRQRVLFDTAAAAGRLYITVEQSRNDIMRWTGAAGTAWAGGLDWLDPLGAPLAFVDGDVAVFSSTGAAPAPRAVEVNADVIASDLRVNGAGDLRFYGAGGIMTDAAIGTLSGSTGVDGKLKKDGAGTLAFENTGGNLFKGGIELSGGVIAFNDGAQLATTGTAGITFLDSATLRPTASGTIANKLAIAAGRSATFDVVGTQSTLVWSGTYDAASAGTLVKTGSGVFTLTGANTNAAASVTVAAGGMFLGSPDAALGGAVTVGAGAVFGGAGSVSGTVTVANGATLQVGSPVGGAMEKLTLAAVALADGSRLAGTGTLAGAATIGAAGGLVTADIGAGGRLAVTATLDGTGTLAKSGGGELVYATAAALGHAATQIDDGVLMLRDIAAPAAVSHSFVLNGGWLDLSETAGFSGTDPAGANDWTGLRLSGDTGRVIGANDQIALATPGVFGFQIGGTTTATQGVYVVVDTGSGTVALTGSNSYAGLTRLRSGVLQVAADASLGDTALRRAVVFEGGALYVDGDFTTQRALEFAAAGGTVEVAAGRTTAWAGTLGDGALAKAGAGTLVISGTLANAGGVTVAGGVLRGTPAGLAGVIQNQSVVEIEQLSGTAALAGTITGATGVVSKIGSGTLVLGSGGSLSAGTLNLREGGLVLNGAVPLAIGHTFNIAVGSSFAASGASQITAPLFVNNGVLRIGKAADGADFGRMAITGDYNGYGEIRLNVLLSENLIVNADRLAISGSATGETLVFLNMETTSAAAGDTRIQLIEAGQGMDGGAAFRLAERYTSGGYDLMLSPDGFLYIKTIPAELPAVLGMDVAPILIGKTSLGALANRLALARSGGASHGGALWAGGLYGYDRLKSGAYDGGDASTYGVQTGADKRWSGDTWALTAGVFYDYAKSDLHFLGDSGSAETTANGAGVYLSYDFRSFYVDALFRAAREDYTVTVPGAASFDTEGESRGGALELGYMIKTRSGEKIVPYARVGWLTHDIDATTDSFDRVYRIDGAESLECRAGVRMWNQFAWGAKTRLVPRLGIALARELEGGTEVTVDATRFADTEFEETATRKFRDNRTKGTGVLLEGGAALEMGRHWALSLDASLYMADKMENFTVNLGLRRLW</sequence>
<keyword evidence="5 8" id="KW-0732">Signal</keyword>
<keyword evidence="6" id="KW-0472">Membrane</keyword>
<dbReference type="NCBIfam" id="TIGR01414">
    <property type="entry name" value="autotrans_barl"/>
    <property type="match status" value="1"/>
</dbReference>
<evidence type="ECO:0000256" key="8">
    <source>
        <dbReference type="SAM" id="SignalP"/>
    </source>
</evidence>
<dbReference type="SMART" id="SM00710">
    <property type="entry name" value="PbH1"/>
    <property type="match status" value="5"/>
</dbReference>
<evidence type="ECO:0000313" key="11">
    <source>
        <dbReference type="Proteomes" id="UP000078486"/>
    </source>
</evidence>
<dbReference type="InterPro" id="IPR003368">
    <property type="entry name" value="POMP_repeat"/>
</dbReference>
<dbReference type="Pfam" id="PF03212">
    <property type="entry name" value="Pertactin"/>
    <property type="match status" value="1"/>
</dbReference>
<dbReference type="STRING" id="1184151.AW736_15610"/>
<dbReference type="NCBIfam" id="TIGR02601">
    <property type="entry name" value="autotrns_rpt"/>
    <property type="match status" value="2"/>
</dbReference>
<comment type="subcellular location">
    <subcellularLocation>
        <location evidence="1">Cell envelope</location>
    </subcellularLocation>
    <subcellularLocation>
        <location evidence="2">Cell outer membrane</location>
    </subcellularLocation>
    <subcellularLocation>
        <location evidence="3">Secreted</location>
    </subcellularLocation>
</comment>
<keyword evidence="4" id="KW-0964">Secreted</keyword>
<evidence type="ECO:0000256" key="5">
    <source>
        <dbReference type="ARBA" id="ARBA00022729"/>
    </source>
</evidence>
<dbReference type="Proteomes" id="UP000078486">
    <property type="component" value="Unassembled WGS sequence"/>
</dbReference>
<dbReference type="InterPro" id="IPR005546">
    <property type="entry name" value="Autotransporte_beta"/>
</dbReference>
<organism evidence="10 11">
    <name type="scientific">Termitidicoccus mucosus</name>
    <dbReference type="NCBI Taxonomy" id="1184151"/>
    <lineage>
        <taxon>Bacteria</taxon>
        <taxon>Pseudomonadati</taxon>
        <taxon>Verrucomicrobiota</taxon>
        <taxon>Opitutia</taxon>
        <taxon>Opitutales</taxon>
        <taxon>Opitutaceae</taxon>
        <taxon>Termitidicoccus</taxon>
    </lineage>
</organism>
<dbReference type="InterPro" id="IPR004899">
    <property type="entry name" value="Pertactin_central"/>
</dbReference>
<evidence type="ECO:0000256" key="3">
    <source>
        <dbReference type="ARBA" id="ARBA00004613"/>
    </source>
</evidence>
<evidence type="ECO:0000256" key="7">
    <source>
        <dbReference type="ARBA" id="ARBA00023237"/>
    </source>
</evidence>
<dbReference type="InterPro" id="IPR036709">
    <property type="entry name" value="Autotransporte_beta_dom_sf"/>
</dbReference>
<dbReference type="NCBIfam" id="TIGR01376">
    <property type="entry name" value="POMP_repeat"/>
    <property type="match status" value="1"/>
</dbReference>
<comment type="caution">
    <text evidence="10">The sequence shown here is derived from an EMBL/GenBank/DDBJ whole genome shotgun (WGS) entry which is preliminary data.</text>
</comment>
<dbReference type="PANTHER" id="PTHR11319">
    <property type="entry name" value="G PROTEIN-COUPLED RECEPTOR-RELATED"/>
    <property type="match status" value="1"/>
</dbReference>
<dbReference type="PANTHER" id="PTHR11319:SF35">
    <property type="entry name" value="OUTER MEMBRANE PROTEIN PMPC-RELATED"/>
    <property type="match status" value="1"/>
</dbReference>
<dbReference type="GO" id="GO:0005576">
    <property type="term" value="C:extracellular region"/>
    <property type="evidence" value="ECO:0007669"/>
    <property type="project" value="UniProtKB-SubCell"/>
</dbReference>